<accession>A0A1J7I6S2</accession>
<evidence type="ECO:0000313" key="3">
    <source>
        <dbReference type="Proteomes" id="UP000182658"/>
    </source>
</evidence>
<sequence length="99" mass="10594">MMRFERQGSLPSSRKASTSNHRSNSEPISKRRGPRILRPNAPNDTIRTGCWQGRSSPVDGIVSMTHTAPGCRFGHLTALPAQATVAGHGRPGSSSAASW</sequence>
<feature type="compositionally biased region" description="Polar residues" evidence="1">
    <location>
        <begin position="9"/>
        <end position="27"/>
    </location>
</feature>
<dbReference type="EMBL" id="KV875108">
    <property type="protein sequence ID" value="OIW23067.1"/>
    <property type="molecule type" value="Genomic_DNA"/>
</dbReference>
<gene>
    <name evidence="2" type="ORF">CONLIGDRAFT_142567</name>
</gene>
<evidence type="ECO:0000256" key="1">
    <source>
        <dbReference type="SAM" id="MobiDB-lite"/>
    </source>
</evidence>
<protein>
    <submittedName>
        <fullName evidence="2">Uncharacterized protein</fullName>
    </submittedName>
</protein>
<proteinExistence type="predicted"/>
<dbReference type="AlphaFoldDB" id="A0A1J7I6S2"/>
<dbReference type="InParanoid" id="A0A1J7I6S2"/>
<keyword evidence="3" id="KW-1185">Reference proteome</keyword>
<reference evidence="2 3" key="1">
    <citation type="submission" date="2016-10" db="EMBL/GenBank/DDBJ databases">
        <title>Draft genome sequence of Coniochaeta ligniaria NRRL30616, a lignocellulolytic fungus for bioabatement of inhibitors in plant biomass hydrolysates.</title>
        <authorList>
            <consortium name="DOE Joint Genome Institute"/>
            <person name="Jimenez D.J."/>
            <person name="Hector R.E."/>
            <person name="Riley R."/>
            <person name="Sun H."/>
            <person name="Grigoriev I.V."/>
            <person name="Van Elsas J.D."/>
            <person name="Nichols N.N."/>
        </authorList>
    </citation>
    <scope>NUCLEOTIDE SEQUENCE [LARGE SCALE GENOMIC DNA]</scope>
    <source>
        <strain evidence="2 3">NRRL 30616</strain>
    </source>
</reference>
<evidence type="ECO:0000313" key="2">
    <source>
        <dbReference type="EMBL" id="OIW23067.1"/>
    </source>
</evidence>
<feature type="region of interest" description="Disordered" evidence="1">
    <location>
        <begin position="1"/>
        <end position="54"/>
    </location>
</feature>
<name>A0A1J7I6S2_9PEZI</name>
<organism evidence="2 3">
    <name type="scientific">Coniochaeta ligniaria NRRL 30616</name>
    <dbReference type="NCBI Taxonomy" id="1408157"/>
    <lineage>
        <taxon>Eukaryota</taxon>
        <taxon>Fungi</taxon>
        <taxon>Dikarya</taxon>
        <taxon>Ascomycota</taxon>
        <taxon>Pezizomycotina</taxon>
        <taxon>Sordariomycetes</taxon>
        <taxon>Sordariomycetidae</taxon>
        <taxon>Coniochaetales</taxon>
        <taxon>Coniochaetaceae</taxon>
        <taxon>Coniochaeta</taxon>
    </lineage>
</organism>
<dbReference type="Proteomes" id="UP000182658">
    <property type="component" value="Unassembled WGS sequence"/>
</dbReference>